<dbReference type="InterPro" id="IPR029063">
    <property type="entry name" value="SAM-dependent_MTases_sf"/>
</dbReference>
<dbReference type="PANTHER" id="PTHR10629:SF52">
    <property type="entry name" value="DNA (CYTOSINE-5)-METHYLTRANSFERASE 1"/>
    <property type="match status" value="1"/>
</dbReference>
<dbReference type="InterPro" id="IPR001525">
    <property type="entry name" value="C5_MeTfrase"/>
</dbReference>
<feature type="compositionally biased region" description="Basic and acidic residues" evidence="8">
    <location>
        <begin position="425"/>
        <end position="440"/>
    </location>
</feature>
<feature type="active site" evidence="7">
    <location>
        <position position="75"/>
    </location>
</feature>
<accession>A0A2L0H465</accession>
<evidence type="ECO:0000256" key="4">
    <source>
        <dbReference type="ARBA" id="ARBA00022691"/>
    </source>
</evidence>
<feature type="region of interest" description="Disordered" evidence="8">
    <location>
        <begin position="425"/>
        <end position="503"/>
    </location>
</feature>
<dbReference type="InterPro" id="IPR050390">
    <property type="entry name" value="C5-Methyltransferase"/>
</dbReference>
<dbReference type="EC" id="2.1.1.37" evidence="1"/>
<evidence type="ECO:0000256" key="1">
    <source>
        <dbReference type="ARBA" id="ARBA00011975"/>
    </source>
</evidence>
<comment type="similarity">
    <text evidence="7">Belongs to the class I-like SAM-binding methyltransferase superfamily. C5-methyltransferase family.</text>
</comment>
<dbReference type="GO" id="GO:0032259">
    <property type="term" value="P:methylation"/>
    <property type="evidence" value="ECO:0007669"/>
    <property type="project" value="UniProtKB-KW"/>
</dbReference>
<evidence type="ECO:0000256" key="6">
    <source>
        <dbReference type="ARBA" id="ARBA00047422"/>
    </source>
</evidence>
<keyword evidence="2 7" id="KW-0489">Methyltransferase</keyword>
<dbReference type="Pfam" id="PF00145">
    <property type="entry name" value="DNA_methylase"/>
    <property type="match status" value="1"/>
</dbReference>
<dbReference type="PANTHER" id="PTHR10629">
    <property type="entry name" value="CYTOSINE-SPECIFIC METHYLTRANSFERASE"/>
    <property type="match status" value="1"/>
</dbReference>
<dbReference type="REBASE" id="232571">
    <property type="entry name" value="M.SfrNXT3ORF1652P"/>
</dbReference>
<reference evidence="9 10" key="1">
    <citation type="submission" date="2017-10" db="EMBL/GenBank/DDBJ databases">
        <title>Analysis of the genome sequences of Rhizobium populations associated to common bean (phaseolus vulgaris).</title>
        <authorList>
            <person name="Bustos P."/>
            <person name="Santamaria R.I."/>
            <person name="Miranda-Sanchez F."/>
            <person name="Perez-Carrascal O."/>
            <person name="Juarez S."/>
            <person name="Lozano L."/>
            <person name="Martinez-Flores I."/>
            <person name="Vinuesa P."/>
            <person name="Martinez-Romero E."/>
            <person name="Cevallos M.A."/>
            <person name="Romero D."/>
            <person name="Davila G."/>
            <person name="Gonzalez V."/>
        </authorList>
    </citation>
    <scope>NUCLEOTIDE SEQUENCE [LARGE SCALE GENOMIC DNA]</scope>
    <source>
        <strain evidence="9 10">NXT3</strain>
    </source>
</reference>
<keyword evidence="3 7" id="KW-0808">Transferase</keyword>
<feature type="compositionally biased region" description="Basic and acidic residues" evidence="8">
    <location>
        <begin position="473"/>
        <end position="503"/>
    </location>
</feature>
<dbReference type="PRINTS" id="PR00105">
    <property type="entry name" value="C5METTRFRASE"/>
</dbReference>
<evidence type="ECO:0000256" key="2">
    <source>
        <dbReference type="ARBA" id="ARBA00022603"/>
    </source>
</evidence>
<keyword evidence="5" id="KW-0680">Restriction system</keyword>
<keyword evidence="4 7" id="KW-0949">S-adenosyl-L-methionine</keyword>
<dbReference type="Proteomes" id="UP000239340">
    <property type="component" value="Chromosome"/>
</dbReference>
<comment type="catalytic activity">
    <reaction evidence="6">
        <text>a 2'-deoxycytidine in DNA + S-adenosyl-L-methionine = a 5-methyl-2'-deoxycytidine in DNA + S-adenosyl-L-homocysteine + H(+)</text>
        <dbReference type="Rhea" id="RHEA:13681"/>
        <dbReference type="Rhea" id="RHEA-COMP:11369"/>
        <dbReference type="Rhea" id="RHEA-COMP:11370"/>
        <dbReference type="ChEBI" id="CHEBI:15378"/>
        <dbReference type="ChEBI" id="CHEBI:57856"/>
        <dbReference type="ChEBI" id="CHEBI:59789"/>
        <dbReference type="ChEBI" id="CHEBI:85452"/>
        <dbReference type="ChEBI" id="CHEBI:85454"/>
        <dbReference type="EC" id="2.1.1.37"/>
    </reaction>
</comment>
<dbReference type="SUPFAM" id="SSF53335">
    <property type="entry name" value="S-adenosyl-L-methionine-dependent methyltransferases"/>
    <property type="match status" value="1"/>
</dbReference>
<dbReference type="AlphaFoldDB" id="A0A2L0H465"/>
<proteinExistence type="inferred from homology"/>
<evidence type="ECO:0000256" key="7">
    <source>
        <dbReference type="PROSITE-ProRule" id="PRU01016"/>
    </source>
</evidence>
<name>A0A2L0H465_RHIFR</name>
<evidence type="ECO:0000313" key="9">
    <source>
        <dbReference type="EMBL" id="AUX76227.1"/>
    </source>
</evidence>
<evidence type="ECO:0000313" key="10">
    <source>
        <dbReference type="Proteomes" id="UP000239340"/>
    </source>
</evidence>
<sequence length="503" mass="56586">MRFVELFAGIGGLGLGLERAGLQMVVGYERWDKAIDVWQFNNKSKAFKIDLGNVAEAALHIMGASPQMIVGGPPCQDFSEAGKGILGENAAMTQAFAMIIAIVRPEWFIFENTRRAPLSLNYRQARSIWRRAGYGLTEKTVDASLLGTPQTRQRFFCIGRLGEVDDFLLSALLATESKNPVTVRSILDPDRFPDDAELLRRGGYFVRPYRGGRGVRRLDEPAPTIIRTSTEGPGPKYRANPHPDDHISYKAAFKLTEHQAMRIQGFPADFDTAGYRLQREGKPWSKRDTMQMISNAVPPTLAEKIGEVILTRAEGRSIPDIDPGFIPFLFRKFPPKDFDPDKPTIPANFANIKSRVNRARRLLHGRTYQDIALELAELEDTADFATLDVRQKSDLRAALRLYHEYMSARPPSKYARKIEKLKKGEKPKPVIPDFGRRPRAADVSPTDVATIESAGTTKLKKRYVPQSPEEEASDFHVDVGPDLDPRHEPNMVVTDRDRLDRDE</sequence>
<protein>
    <recommendedName>
        <fullName evidence="1">DNA (cytosine-5-)-methyltransferase</fullName>
        <ecNumber evidence="1">2.1.1.37</ecNumber>
    </recommendedName>
</protein>
<dbReference type="EMBL" id="CP024307">
    <property type="protein sequence ID" value="AUX76227.1"/>
    <property type="molecule type" value="Genomic_DNA"/>
</dbReference>
<dbReference type="PROSITE" id="PS51679">
    <property type="entry name" value="SAM_MT_C5"/>
    <property type="match status" value="1"/>
</dbReference>
<evidence type="ECO:0000256" key="8">
    <source>
        <dbReference type="SAM" id="MobiDB-lite"/>
    </source>
</evidence>
<dbReference type="GO" id="GO:0009307">
    <property type="term" value="P:DNA restriction-modification system"/>
    <property type="evidence" value="ECO:0007669"/>
    <property type="project" value="UniProtKB-KW"/>
</dbReference>
<dbReference type="GO" id="GO:0044027">
    <property type="term" value="P:negative regulation of gene expression via chromosomal CpG island methylation"/>
    <property type="evidence" value="ECO:0007669"/>
    <property type="project" value="TreeGrafter"/>
</dbReference>
<dbReference type="Gene3D" id="3.40.50.150">
    <property type="entry name" value="Vaccinia Virus protein VP39"/>
    <property type="match status" value="1"/>
</dbReference>
<dbReference type="GO" id="GO:0003677">
    <property type="term" value="F:DNA binding"/>
    <property type="evidence" value="ECO:0007669"/>
    <property type="project" value="TreeGrafter"/>
</dbReference>
<dbReference type="Gene3D" id="3.90.120.10">
    <property type="entry name" value="DNA Methylase, subunit A, domain 2"/>
    <property type="match status" value="1"/>
</dbReference>
<evidence type="ECO:0000256" key="3">
    <source>
        <dbReference type="ARBA" id="ARBA00022679"/>
    </source>
</evidence>
<evidence type="ECO:0000256" key="5">
    <source>
        <dbReference type="ARBA" id="ARBA00022747"/>
    </source>
</evidence>
<gene>
    <name evidence="9" type="ORF">NXT3_CH01652</name>
</gene>
<dbReference type="GO" id="GO:0003886">
    <property type="term" value="F:DNA (cytosine-5-)-methyltransferase activity"/>
    <property type="evidence" value="ECO:0007669"/>
    <property type="project" value="UniProtKB-EC"/>
</dbReference>
<organism evidence="9 10">
    <name type="scientific">Rhizobium fredii</name>
    <name type="common">Sinorhizobium fredii</name>
    <dbReference type="NCBI Taxonomy" id="380"/>
    <lineage>
        <taxon>Bacteria</taxon>
        <taxon>Pseudomonadati</taxon>
        <taxon>Pseudomonadota</taxon>
        <taxon>Alphaproteobacteria</taxon>
        <taxon>Hyphomicrobiales</taxon>
        <taxon>Rhizobiaceae</taxon>
        <taxon>Sinorhizobium/Ensifer group</taxon>
        <taxon>Sinorhizobium</taxon>
    </lineage>
</organism>
<dbReference type="RefSeq" id="WP_104839101.1">
    <property type="nucleotide sequence ID" value="NZ_CP024307.1"/>
</dbReference>